<dbReference type="Pfam" id="PF11969">
    <property type="entry name" value="DcpS_C"/>
    <property type="match status" value="1"/>
</dbReference>
<dbReference type="Gene3D" id="3.30.428.10">
    <property type="entry name" value="HIT-like"/>
    <property type="match status" value="1"/>
</dbReference>
<feature type="short sequence motif" description="Histidine triad motif" evidence="3">
    <location>
        <begin position="162"/>
        <end position="166"/>
    </location>
</feature>
<dbReference type="STRING" id="431595.K3WUA8"/>
<proteinExistence type="predicted"/>
<dbReference type="EnsemblProtists" id="PYU1_T008555">
    <property type="protein sequence ID" value="PYU1_T008555"/>
    <property type="gene ID" value="PYU1_G008539"/>
</dbReference>
<evidence type="ECO:0000256" key="1">
    <source>
        <dbReference type="ARBA" id="ARBA00022741"/>
    </source>
</evidence>
<evidence type="ECO:0000313" key="7">
    <source>
        <dbReference type="Proteomes" id="UP000019132"/>
    </source>
</evidence>
<evidence type="ECO:0000313" key="6">
    <source>
        <dbReference type="EnsemblProtists" id="PYU1_T008555"/>
    </source>
</evidence>
<evidence type="ECO:0000256" key="3">
    <source>
        <dbReference type="PROSITE-ProRule" id="PRU00464"/>
    </source>
</evidence>
<dbReference type="Proteomes" id="UP000019132">
    <property type="component" value="Unassembled WGS sequence"/>
</dbReference>
<organism evidence="6 7">
    <name type="scientific">Globisporangium ultimum (strain ATCC 200006 / CBS 805.95 / DAOM BR144)</name>
    <name type="common">Pythium ultimum</name>
    <dbReference type="NCBI Taxonomy" id="431595"/>
    <lineage>
        <taxon>Eukaryota</taxon>
        <taxon>Sar</taxon>
        <taxon>Stramenopiles</taxon>
        <taxon>Oomycota</taxon>
        <taxon>Peronosporomycetes</taxon>
        <taxon>Pythiales</taxon>
        <taxon>Pythiaceae</taxon>
        <taxon>Globisporangium</taxon>
    </lineage>
</organism>
<evidence type="ECO:0000256" key="4">
    <source>
        <dbReference type="SAM" id="MobiDB-lite"/>
    </source>
</evidence>
<dbReference type="VEuPathDB" id="FungiDB:PYU1_G008539"/>
<dbReference type="InParanoid" id="K3WUA8"/>
<feature type="region of interest" description="Disordered" evidence="4">
    <location>
        <begin position="100"/>
        <end position="139"/>
    </location>
</feature>
<dbReference type="PANTHER" id="PTHR12486">
    <property type="entry name" value="APRATAXIN-RELATED"/>
    <property type="match status" value="1"/>
</dbReference>
<feature type="region of interest" description="Disordered" evidence="4">
    <location>
        <begin position="203"/>
        <end position="232"/>
    </location>
</feature>
<keyword evidence="7" id="KW-1185">Reference proteome</keyword>
<accession>K3WUA8</accession>
<dbReference type="OMA" id="CRSYDEV"/>
<dbReference type="HOGENOM" id="CLU_066994_1_0_1"/>
<dbReference type="AlphaFoldDB" id="K3WUA8"/>
<feature type="domain" description="HIT" evidence="5">
    <location>
        <begin position="31"/>
        <end position="177"/>
    </location>
</feature>
<dbReference type="PROSITE" id="PS51084">
    <property type="entry name" value="HIT_2"/>
    <property type="match status" value="1"/>
</dbReference>
<feature type="compositionally biased region" description="Polar residues" evidence="4">
    <location>
        <begin position="211"/>
        <end position="232"/>
    </location>
</feature>
<keyword evidence="2" id="KW-0378">Hydrolase</keyword>
<protein>
    <recommendedName>
        <fullName evidence="5">HIT domain-containing protein</fullName>
    </recommendedName>
</protein>
<feature type="compositionally biased region" description="Basic and acidic residues" evidence="4">
    <location>
        <begin position="112"/>
        <end position="130"/>
    </location>
</feature>
<dbReference type="PANTHER" id="PTHR12486:SF5">
    <property type="entry name" value="ADENOSINE 5'-MONOPHOSPHORAMIDASE HINT3"/>
    <property type="match status" value="1"/>
</dbReference>
<reference evidence="6" key="3">
    <citation type="submission" date="2015-02" db="UniProtKB">
        <authorList>
            <consortium name="EnsemblProtists"/>
        </authorList>
    </citation>
    <scope>IDENTIFICATION</scope>
    <source>
        <strain evidence="6">DAOM BR144</strain>
    </source>
</reference>
<dbReference type="eggNOG" id="KOG4359">
    <property type="taxonomic scope" value="Eukaryota"/>
</dbReference>
<evidence type="ECO:0000256" key="2">
    <source>
        <dbReference type="ARBA" id="ARBA00022801"/>
    </source>
</evidence>
<dbReference type="SUPFAM" id="SSF54197">
    <property type="entry name" value="HIT-like"/>
    <property type="match status" value="1"/>
</dbReference>
<reference evidence="7" key="1">
    <citation type="journal article" date="2010" name="Genome Biol.">
        <title>Genome sequence of the necrotrophic plant pathogen Pythium ultimum reveals original pathogenicity mechanisms and effector repertoire.</title>
        <authorList>
            <person name="Levesque C.A."/>
            <person name="Brouwer H."/>
            <person name="Cano L."/>
            <person name="Hamilton J.P."/>
            <person name="Holt C."/>
            <person name="Huitema E."/>
            <person name="Raffaele S."/>
            <person name="Robideau G.P."/>
            <person name="Thines M."/>
            <person name="Win J."/>
            <person name="Zerillo M.M."/>
            <person name="Beakes G.W."/>
            <person name="Boore J.L."/>
            <person name="Busam D."/>
            <person name="Dumas B."/>
            <person name="Ferriera S."/>
            <person name="Fuerstenberg S.I."/>
            <person name="Gachon C.M."/>
            <person name="Gaulin E."/>
            <person name="Govers F."/>
            <person name="Grenville-Briggs L."/>
            <person name="Horner N."/>
            <person name="Hostetler J."/>
            <person name="Jiang R.H."/>
            <person name="Johnson J."/>
            <person name="Krajaejun T."/>
            <person name="Lin H."/>
            <person name="Meijer H.J."/>
            <person name="Moore B."/>
            <person name="Morris P."/>
            <person name="Phuntmart V."/>
            <person name="Puiu D."/>
            <person name="Shetty J."/>
            <person name="Stajich J.E."/>
            <person name="Tripathy S."/>
            <person name="Wawra S."/>
            <person name="van West P."/>
            <person name="Whitty B.R."/>
            <person name="Coutinho P.M."/>
            <person name="Henrissat B."/>
            <person name="Martin F."/>
            <person name="Thomas P.D."/>
            <person name="Tyler B.M."/>
            <person name="De Vries R.P."/>
            <person name="Kamoun S."/>
            <person name="Yandell M."/>
            <person name="Tisserat N."/>
            <person name="Buell C.R."/>
        </authorList>
    </citation>
    <scope>NUCLEOTIDE SEQUENCE</scope>
    <source>
        <strain evidence="7">DAOM:BR144</strain>
    </source>
</reference>
<name>K3WUA8_GLOUD</name>
<evidence type="ECO:0000259" key="5">
    <source>
        <dbReference type="PROSITE" id="PS51084"/>
    </source>
</evidence>
<sequence>MATSPPHSAVGVLSKRKGVRYRSDGAVASCRFCEILRRRDEAFLYEDERVVVFRPLRPIVASHILIVPRAHIRNVSMLTSAHEELLEAMRRVAHAVLRKSPNSRRCGASSMDEQRPEDDSKHSEDSSKGTDDEDSANNNSNVVEPVQLRFSFHVPPFNSIDHVHMHAFKDEPRKLGVFGRIKYRTESWWCRSYDEVLRRVRDDDDAMVPQHYSQEPTMRDSSTSSRPETQSP</sequence>
<dbReference type="GO" id="GO:0016787">
    <property type="term" value="F:hydrolase activity"/>
    <property type="evidence" value="ECO:0007669"/>
    <property type="project" value="UniProtKB-KW"/>
</dbReference>
<reference evidence="7" key="2">
    <citation type="submission" date="2010-04" db="EMBL/GenBank/DDBJ databases">
        <authorList>
            <person name="Buell R."/>
            <person name="Hamilton J."/>
            <person name="Hostetler J."/>
        </authorList>
    </citation>
    <scope>NUCLEOTIDE SEQUENCE [LARGE SCALE GENOMIC DNA]</scope>
    <source>
        <strain evidence="7">DAOM:BR144</strain>
    </source>
</reference>
<dbReference type="EMBL" id="GL376613">
    <property type="status" value="NOT_ANNOTATED_CDS"/>
    <property type="molecule type" value="Genomic_DNA"/>
</dbReference>
<dbReference type="GO" id="GO:0000166">
    <property type="term" value="F:nucleotide binding"/>
    <property type="evidence" value="ECO:0007669"/>
    <property type="project" value="UniProtKB-KW"/>
</dbReference>
<dbReference type="InterPro" id="IPR011146">
    <property type="entry name" value="HIT-like"/>
</dbReference>
<keyword evidence="1" id="KW-0547">Nucleotide-binding</keyword>
<dbReference type="InterPro" id="IPR036265">
    <property type="entry name" value="HIT-like_sf"/>
</dbReference>